<dbReference type="Gene3D" id="1.10.287.3240">
    <property type="match status" value="1"/>
</dbReference>
<comment type="similarity">
    <text evidence="1">Belongs to the V-ATPase D subunit family.</text>
</comment>
<organism evidence="4">
    <name type="scientific">Candidatus Improbicoccus pseudotrichonymphae</name>
    <dbReference type="NCBI Taxonomy" id="3033792"/>
    <lineage>
        <taxon>Bacteria</taxon>
        <taxon>Bacillati</taxon>
        <taxon>Bacillota</taxon>
        <taxon>Clostridia</taxon>
        <taxon>Candidatus Improbicoccus</taxon>
    </lineage>
</organism>
<gene>
    <name evidence="4" type="ORF">CfP315_0672</name>
</gene>
<dbReference type="Pfam" id="PF01813">
    <property type="entry name" value="ATP-synt_D"/>
    <property type="match status" value="1"/>
</dbReference>
<name>A0AA48HYJ5_9FIRM</name>
<dbReference type="NCBIfam" id="TIGR00309">
    <property type="entry name" value="V_ATPase_subD"/>
    <property type="match status" value="1"/>
</dbReference>
<dbReference type="InterPro" id="IPR002699">
    <property type="entry name" value="V_ATPase_D"/>
</dbReference>
<proteinExistence type="inferred from homology"/>
<dbReference type="GO" id="GO:0046961">
    <property type="term" value="F:proton-transporting ATPase activity, rotational mechanism"/>
    <property type="evidence" value="ECO:0007669"/>
    <property type="project" value="InterPro"/>
</dbReference>
<keyword evidence="3" id="KW-0406">Ion transport</keyword>
<dbReference type="EMBL" id="AP027924">
    <property type="protein sequence ID" value="BED92089.1"/>
    <property type="molecule type" value="Genomic_DNA"/>
</dbReference>
<protein>
    <submittedName>
        <fullName evidence="4">V-type ATP synthase subunit D</fullName>
    </submittedName>
</protein>
<keyword evidence="2" id="KW-0813">Transport</keyword>
<sequence length="205" mass="23788">MQNKVVSKNLLNSTKNSLILAKNGCDIMKKKRNILMKELLMIKDKIEEIQQELLDFFSKAYSDLRDANISLGLFTKELASVVEEEVDLNLTYRSIMGIEIPVFQRLEYKKPQKLPFGLHASNSLVDKTYLSFMKVKVAIVKYAELETSIFLISKTIIKIKKKINALENLAIPKLEEDIRDMTTALEEKEREEFTRMKIIKEKKIL</sequence>
<evidence type="ECO:0000256" key="3">
    <source>
        <dbReference type="ARBA" id="ARBA00023065"/>
    </source>
</evidence>
<accession>A0AA48HYJ5</accession>
<evidence type="ECO:0000313" key="4">
    <source>
        <dbReference type="EMBL" id="BED92089.1"/>
    </source>
</evidence>
<evidence type="ECO:0000256" key="2">
    <source>
        <dbReference type="ARBA" id="ARBA00022448"/>
    </source>
</evidence>
<dbReference type="PANTHER" id="PTHR11671">
    <property type="entry name" value="V-TYPE ATP SYNTHASE SUBUNIT D"/>
    <property type="match status" value="1"/>
</dbReference>
<reference evidence="4" key="1">
    <citation type="journal article" date="2023" name="ISME J.">
        <title>Emergence of putative energy parasites within Clostridia revealed by genome analysis of a novel endosymbiotic clade.</title>
        <authorList>
            <person name="Takahashi K."/>
            <person name="Kuwahara H."/>
            <person name="Horikawa Y."/>
            <person name="Izawa K."/>
            <person name="Kato D."/>
            <person name="Inagaki T."/>
            <person name="Yuki M."/>
            <person name="Ohkuma M."/>
            <person name="Hongoh Y."/>
        </authorList>
    </citation>
    <scope>NUCLEOTIDE SEQUENCE</scope>
    <source>
        <strain evidence="4">CfP3-15</strain>
    </source>
</reference>
<dbReference type="AlphaFoldDB" id="A0AA48HYJ5"/>
<dbReference type="Proteomes" id="UP001337580">
    <property type="component" value="Chromosome"/>
</dbReference>
<evidence type="ECO:0000256" key="1">
    <source>
        <dbReference type="ARBA" id="ARBA00005850"/>
    </source>
</evidence>
<dbReference type="KEGG" id="ips:CfP315_0672"/>